<dbReference type="GO" id="GO:0003725">
    <property type="term" value="F:double-stranded RNA binding"/>
    <property type="evidence" value="ECO:0007669"/>
    <property type="project" value="TreeGrafter"/>
</dbReference>
<dbReference type="InterPro" id="IPR052249">
    <property type="entry name" value="Roquin_domain"/>
</dbReference>
<gene>
    <name evidence="7" type="ORF">L596_022897</name>
</gene>
<feature type="compositionally biased region" description="Basic and acidic residues" evidence="5">
    <location>
        <begin position="239"/>
        <end position="259"/>
    </location>
</feature>
<evidence type="ECO:0000259" key="6">
    <source>
        <dbReference type="PROSITE" id="PS50089"/>
    </source>
</evidence>
<evidence type="ECO:0000256" key="1">
    <source>
        <dbReference type="ARBA" id="ARBA00022723"/>
    </source>
</evidence>
<feature type="region of interest" description="Disordered" evidence="5">
    <location>
        <begin position="204"/>
        <end position="282"/>
    </location>
</feature>
<reference evidence="7 8" key="2">
    <citation type="journal article" date="2019" name="G3 (Bethesda)">
        <title>Hybrid Assembly of the Genome of the Entomopathogenic Nematode Steinernema carpocapsae Identifies the X-Chromosome.</title>
        <authorList>
            <person name="Serra L."/>
            <person name="Macchietto M."/>
            <person name="Macias-Munoz A."/>
            <person name="McGill C.J."/>
            <person name="Rodriguez I.M."/>
            <person name="Rodriguez B."/>
            <person name="Murad R."/>
            <person name="Mortazavi A."/>
        </authorList>
    </citation>
    <scope>NUCLEOTIDE SEQUENCE [LARGE SCALE GENOMIC DNA]</scope>
    <source>
        <strain evidence="7 8">ALL</strain>
    </source>
</reference>
<accession>A0A4U5MBW9</accession>
<dbReference type="GO" id="GO:0000209">
    <property type="term" value="P:protein polyubiquitination"/>
    <property type="evidence" value="ECO:0007669"/>
    <property type="project" value="TreeGrafter"/>
</dbReference>
<evidence type="ECO:0000256" key="4">
    <source>
        <dbReference type="PROSITE-ProRule" id="PRU00175"/>
    </source>
</evidence>
<dbReference type="EMBL" id="AZBU02000008">
    <property type="protein sequence ID" value="TKR66631.1"/>
    <property type="molecule type" value="Genomic_DNA"/>
</dbReference>
<keyword evidence="3" id="KW-0862">Zinc</keyword>
<dbReference type="GO" id="GO:0010494">
    <property type="term" value="C:cytoplasmic stress granule"/>
    <property type="evidence" value="ECO:0007669"/>
    <property type="project" value="TreeGrafter"/>
</dbReference>
<dbReference type="GO" id="GO:0006511">
    <property type="term" value="P:ubiquitin-dependent protein catabolic process"/>
    <property type="evidence" value="ECO:0007669"/>
    <property type="project" value="TreeGrafter"/>
</dbReference>
<dbReference type="Proteomes" id="UP000298663">
    <property type="component" value="Unassembled WGS sequence"/>
</dbReference>
<dbReference type="PROSITE" id="PS50089">
    <property type="entry name" value="ZF_RING_2"/>
    <property type="match status" value="1"/>
</dbReference>
<dbReference type="PANTHER" id="PTHR13139:SF54">
    <property type="entry name" value="RING-TYPE E3 UBIQUITIN TRANSFERASE"/>
    <property type="match status" value="1"/>
</dbReference>
<evidence type="ECO:0000256" key="5">
    <source>
        <dbReference type="SAM" id="MobiDB-lite"/>
    </source>
</evidence>
<evidence type="ECO:0000313" key="8">
    <source>
        <dbReference type="Proteomes" id="UP000298663"/>
    </source>
</evidence>
<dbReference type="Pfam" id="PF18386">
    <property type="entry name" value="ROQ_II"/>
    <property type="match status" value="1"/>
</dbReference>
<keyword evidence="1" id="KW-0479">Metal-binding</keyword>
<dbReference type="InterPro" id="IPR041523">
    <property type="entry name" value="ROQ_II"/>
</dbReference>
<dbReference type="PROSITE" id="PS00518">
    <property type="entry name" value="ZF_RING_1"/>
    <property type="match status" value="1"/>
</dbReference>
<dbReference type="Gene3D" id="1.20.120.1790">
    <property type="match status" value="1"/>
</dbReference>
<keyword evidence="2 4" id="KW-0863">Zinc-finger</keyword>
<dbReference type="PANTHER" id="PTHR13139">
    <property type="entry name" value="RING FINGER AND CCCH-TYPE ZINC FINGER DOMAIN-CONTAINING PROTEIN"/>
    <property type="match status" value="1"/>
</dbReference>
<proteinExistence type="predicted"/>
<feature type="domain" description="RING-type" evidence="6">
    <location>
        <begin position="26"/>
        <end position="63"/>
    </location>
</feature>
<evidence type="ECO:0000256" key="2">
    <source>
        <dbReference type="ARBA" id="ARBA00022771"/>
    </source>
</evidence>
<dbReference type="GO" id="GO:0008270">
    <property type="term" value="F:zinc ion binding"/>
    <property type="evidence" value="ECO:0007669"/>
    <property type="project" value="UniProtKB-KW"/>
</dbReference>
<feature type="compositionally biased region" description="Basic residues" evidence="5">
    <location>
        <begin position="217"/>
        <end position="233"/>
    </location>
</feature>
<comment type="caution">
    <text evidence="7">The sequence shown here is derived from an EMBL/GenBank/DDBJ whole genome shotgun (WGS) entry which is preliminary data.</text>
</comment>
<dbReference type="GO" id="GO:0035613">
    <property type="term" value="F:RNA stem-loop binding"/>
    <property type="evidence" value="ECO:0007669"/>
    <property type="project" value="TreeGrafter"/>
</dbReference>
<dbReference type="GO" id="GO:0003729">
    <property type="term" value="F:mRNA binding"/>
    <property type="evidence" value="ECO:0007669"/>
    <property type="project" value="TreeGrafter"/>
</dbReference>
<evidence type="ECO:0000313" key="7">
    <source>
        <dbReference type="EMBL" id="TKR66631.1"/>
    </source>
</evidence>
<dbReference type="InterPro" id="IPR001841">
    <property type="entry name" value="Znf_RING"/>
</dbReference>
<sequence>MNTAYGPVFNNRKSFDMIPWDKMMCCPKCQNRYSLEHVPINIRCSHTLCRPCLQEGAKCPFDQSELGLPVDEAAVNFTFLRMMGIFVGRQSKKVADIKNVDRLDGLLARMGRHFEMTSAEFGGSVISSRMSNSTQRKILILMRGSVMTGEGRFHCLKNVRSIANRILTEVLQPFLSITSTTMIWDALRNRNCQFLGPDLYQARPVSETQVSSDRSAQRRAGRTPRDIRTRHRSRTQDGSPRDHAEDDGALPDRLEDRDQPPLPNPLQRPDVRPRPRENKSPVLRLKPEFEEFDDFRREHDISLVRTLMHEGVFVDKVVLSKLIYGTWRKRPYMQSILDRITNRKASERKFDFPASLLAQKIREGPRPLRSSQRMAKIVAHLEKLEEINYTEEPEWKSC</sequence>
<dbReference type="Gene3D" id="3.30.40.10">
    <property type="entry name" value="Zinc/RING finger domain, C3HC4 (zinc finger)"/>
    <property type="match status" value="1"/>
</dbReference>
<name>A0A4U5MBW9_STECR</name>
<evidence type="ECO:0000256" key="3">
    <source>
        <dbReference type="ARBA" id="ARBA00022833"/>
    </source>
</evidence>
<reference evidence="7 8" key="1">
    <citation type="journal article" date="2015" name="Genome Biol.">
        <title>Comparative genomics of Steinernema reveals deeply conserved gene regulatory networks.</title>
        <authorList>
            <person name="Dillman A.R."/>
            <person name="Macchietto M."/>
            <person name="Porter C.F."/>
            <person name="Rogers A."/>
            <person name="Williams B."/>
            <person name="Antoshechkin I."/>
            <person name="Lee M.M."/>
            <person name="Goodwin Z."/>
            <person name="Lu X."/>
            <person name="Lewis E.E."/>
            <person name="Goodrich-Blair H."/>
            <person name="Stock S.P."/>
            <person name="Adams B.J."/>
            <person name="Sternberg P.W."/>
            <person name="Mortazavi A."/>
        </authorList>
    </citation>
    <scope>NUCLEOTIDE SEQUENCE [LARGE SCALE GENOMIC DNA]</scope>
    <source>
        <strain evidence="7 8">ALL</strain>
    </source>
</reference>
<dbReference type="GO" id="GO:0061630">
    <property type="term" value="F:ubiquitin protein ligase activity"/>
    <property type="evidence" value="ECO:0007669"/>
    <property type="project" value="TreeGrafter"/>
</dbReference>
<feature type="compositionally biased region" description="Basic and acidic residues" evidence="5">
    <location>
        <begin position="269"/>
        <end position="282"/>
    </location>
</feature>
<keyword evidence="8" id="KW-1185">Reference proteome</keyword>
<dbReference type="AlphaFoldDB" id="A0A4U5MBW9"/>
<dbReference type="InterPro" id="IPR017907">
    <property type="entry name" value="Znf_RING_CS"/>
</dbReference>
<protein>
    <recommendedName>
        <fullName evidence="6">RING-type domain-containing protein</fullName>
    </recommendedName>
</protein>
<dbReference type="GO" id="GO:0000288">
    <property type="term" value="P:nuclear-transcribed mRNA catabolic process, deadenylation-dependent decay"/>
    <property type="evidence" value="ECO:0007669"/>
    <property type="project" value="TreeGrafter"/>
</dbReference>
<dbReference type="STRING" id="34508.A0A4U5MBW9"/>
<dbReference type="SUPFAM" id="SSF57850">
    <property type="entry name" value="RING/U-box"/>
    <property type="match status" value="1"/>
</dbReference>
<organism evidence="7 8">
    <name type="scientific">Steinernema carpocapsae</name>
    <name type="common">Entomopathogenic nematode</name>
    <dbReference type="NCBI Taxonomy" id="34508"/>
    <lineage>
        <taxon>Eukaryota</taxon>
        <taxon>Metazoa</taxon>
        <taxon>Ecdysozoa</taxon>
        <taxon>Nematoda</taxon>
        <taxon>Chromadorea</taxon>
        <taxon>Rhabditida</taxon>
        <taxon>Tylenchina</taxon>
        <taxon>Panagrolaimomorpha</taxon>
        <taxon>Strongyloidoidea</taxon>
        <taxon>Steinernematidae</taxon>
        <taxon>Steinernema</taxon>
    </lineage>
</organism>
<dbReference type="OrthoDB" id="10067217at2759"/>
<dbReference type="InterPro" id="IPR013083">
    <property type="entry name" value="Znf_RING/FYVE/PHD"/>
</dbReference>